<accession>L0A5D8</accession>
<protein>
    <submittedName>
        <fullName evidence="2">Uncharacterized protein</fullName>
    </submittedName>
</protein>
<organism evidence="2 3">
    <name type="scientific">Deinococcus peraridilitoris (strain DSM 19664 / LMG 22246 / CIP 109416 / KR-200)</name>
    <dbReference type="NCBI Taxonomy" id="937777"/>
    <lineage>
        <taxon>Bacteria</taxon>
        <taxon>Thermotogati</taxon>
        <taxon>Deinococcota</taxon>
        <taxon>Deinococci</taxon>
        <taxon>Deinococcales</taxon>
        <taxon>Deinococcaceae</taxon>
        <taxon>Deinococcus</taxon>
    </lineage>
</organism>
<sequence>MPDLAQRYIRLAHAMGAHAPGHIEGDFGPSSWAVKEALLTKVLQREIDELAEAVTDERHESRRLLTERVTPSEPRSRAQGRSA</sequence>
<dbReference type="PATRIC" id="fig|937777.3.peg.2960"/>
<dbReference type="Proteomes" id="UP000010467">
    <property type="component" value="Chromosome"/>
</dbReference>
<dbReference type="KEGG" id="dpd:Deipe_2941"/>
<dbReference type="HOGENOM" id="CLU_2537020_0_0_0"/>
<evidence type="ECO:0000313" key="2">
    <source>
        <dbReference type="EMBL" id="AFZ68397.1"/>
    </source>
</evidence>
<evidence type="ECO:0000313" key="3">
    <source>
        <dbReference type="Proteomes" id="UP000010467"/>
    </source>
</evidence>
<dbReference type="OrthoDB" id="140419at2"/>
<gene>
    <name evidence="2" type="ordered locus">Deipe_2941</name>
</gene>
<name>L0A5D8_DEIPD</name>
<dbReference type="STRING" id="937777.Deipe_2941"/>
<dbReference type="EMBL" id="CP003382">
    <property type="protein sequence ID" value="AFZ68397.1"/>
    <property type="molecule type" value="Genomic_DNA"/>
</dbReference>
<proteinExistence type="predicted"/>
<feature type="region of interest" description="Disordered" evidence="1">
    <location>
        <begin position="54"/>
        <end position="83"/>
    </location>
</feature>
<feature type="compositionally biased region" description="Basic and acidic residues" evidence="1">
    <location>
        <begin position="55"/>
        <end position="66"/>
    </location>
</feature>
<reference evidence="3" key="1">
    <citation type="submission" date="2012-03" db="EMBL/GenBank/DDBJ databases">
        <title>Complete sequence of chromosome of Deinococcus peraridilitoris DSM 19664.</title>
        <authorList>
            <person name="Lucas S."/>
            <person name="Copeland A."/>
            <person name="Lapidus A."/>
            <person name="Glavina del Rio T."/>
            <person name="Dalin E."/>
            <person name="Tice H."/>
            <person name="Bruce D."/>
            <person name="Goodwin L."/>
            <person name="Pitluck S."/>
            <person name="Peters L."/>
            <person name="Mikhailova N."/>
            <person name="Lu M."/>
            <person name="Kyrpides N."/>
            <person name="Mavromatis K."/>
            <person name="Ivanova N."/>
            <person name="Brettin T."/>
            <person name="Detter J.C."/>
            <person name="Han C."/>
            <person name="Larimer F."/>
            <person name="Land M."/>
            <person name="Hauser L."/>
            <person name="Markowitz V."/>
            <person name="Cheng J.-F."/>
            <person name="Hugenholtz P."/>
            <person name="Woyke T."/>
            <person name="Wu D."/>
            <person name="Pukall R."/>
            <person name="Steenblock K."/>
            <person name="Brambilla E."/>
            <person name="Klenk H.-P."/>
            <person name="Eisen J.A."/>
        </authorList>
    </citation>
    <scope>NUCLEOTIDE SEQUENCE [LARGE SCALE GENOMIC DNA]</scope>
    <source>
        <strain evidence="3">DSM 19664 / LMG 22246 / CIP 109416 / KR-200</strain>
    </source>
</reference>
<dbReference type="RefSeq" id="WP_015236699.1">
    <property type="nucleotide sequence ID" value="NC_019793.1"/>
</dbReference>
<dbReference type="AlphaFoldDB" id="L0A5D8"/>
<evidence type="ECO:0000256" key="1">
    <source>
        <dbReference type="SAM" id="MobiDB-lite"/>
    </source>
</evidence>
<keyword evidence="3" id="KW-1185">Reference proteome</keyword>